<dbReference type="GO" id="GO:0042910">
    <property type="term" value="F:xenobiotic transmembrane transporter activity"/>
    <property type="evidence" value="ECO:0007669"/>
    <property type="project" value="TreeGrafter"/>
</dbReference>
<proteinExistence type="predicted"/>
<sequence length="520" mass="56842">AVASLAKRKWLTILIVLIFGGGFYVIIKSMPSSFVPAEDMGTIFVNVTLPAAATKERVQAVNRQIDSISRTIPQIQATMTTLGQNQLGGSGSSYGMLILRLSNWSTRPGVTDRMVIKELTEKTKNIPGVSVNFMQQPTISGFGTSGGFTFQIEDRGGHSVQEFYNVSQKFLNVLNSRSEIQYAATAFNPNFPQYEVDVNVAKCEDNGIAPLDILNLLNVYYGSSYVSNFTEFGQQYEIILQADTMYRGTISQMTNVKIRNSSGTMTPISEYVTMKKVYGPSTMARFNMYNAISVNGSPNDGYSTGQAMQAINEVAATNLPPGYSFEYSGMSKEEQSTGSQAIVIFALSLCFVYLLLSALYESYVLPLAVLFSLPIGLCGIFVFAKMFDIDDNIYVQICMIMLIGLLSKNAILMVEFALEKRREGMGLMESAIAGAKIRIRPILMTSLAFIFGLLPLVFSTGVGANGNKSIGIGSIGGMLFGTFLGVFVIPGLYVIFQGLQEKLGTNKYDANDELIVEEKK</sequence>
<dbReference type="PANTHER" id="PTHR32063:SF9">
    <property type="entry name" value="SIMILAR TO MULTIDRUG RESISTANCE PROTEIN MEXB"/>
    <property type="match status" value="1"/>
</dbReference>
<dbReference type="Pfam" id="PF00873">
    <property type="entry name" value="ACR_tran"/>
    <property type="match status" value="1"/>
</dbReference>
<dbReference type="Gene3D" id="3.30.70.1430">
    <property type="entry name" value="Multidrug efflux transporter AcrB pore domain"/>
    <property type="match status" value="1"/>
</dbReference>
<keyword evidence="1" id="KW-0472">Membrane</keyword>
<gene>
    <name evidence="2" type="ORF">DI598_17960</name>
</gene>
<dbReference type="SUPFAM" id="SSF82714">
    <property type="entry name" value="Multidrug efflux transporter AcrB TolC docking domain, DN and DC subdomains"/>
    <property type="match status" value="1"/>
</dbReference>
<dbReference type="InterPro" id="IPR027463">
    <property type="entry name" value="AcrB_DN_DC_subdom"/>
</dbReference>
<feature type="transmembrane region" description="Helical" evidence="1">
    <location>
        <begin position="470"/>
        <end position="496"/>
    </location>
</feature>
<feature type="transmembrane region" description="Helical" evidence="1">
    <location>
        <begin position="338"/>
        <end position="356"/>
    </location>
</feature>
<evidence type="ECO:0000313" key="3">
    <source>
        <dbReference type="Proteomes" id="UP000249645"/>
    </source>
</evidence>
<dbReference type="AlphaFoldDB" id="A0A2W5EKB7"/>
<organism evidence="2 3">
    <name type="scientific">Pseudopedobacter saltans</name>
    <dbReference type="NCBI Taxonomy" id="151895"/>
    <lineage>
        <taxon>Bacteria</taxon>
        <taxon>Pseudomonadati</taxon>
        <taxon>Bacteroidota</taxon>
        <taxon>Sphingobacteriia</taxon>
        <taxon>Sphingobacteriales</taxon>
        <taxon>Sphingobacteriaceae</taxon>
        <taxon>Pseudopedobacter</taxon>
    </lineage>
</organism>
<dbReference type="InterPro" id="IPR001036">
    <property type="entry name" value="Acrflvin-R"/>
</dbReference>
<feature type="transmembrane region" description="Helical" evidence="1">
    <location>
        <begin position="393"/>
        <end position="418"/>
    </location>
</feature>
<feature type="transmembrane region" description="Helical" evidence="1">
    <location>
        <begin position="10"/>
        <end position="27"/>
    </location>
</feature>
<dbReference type="Gene3D" id="1.20.1640.10">
    <property type="entry name" value="Multidrug efflux transporter AcrB transmembrane domain"/>
    <property type="match status" value="1"/>
</dbReference>
<dbReference type="Proteomes" id="UP000249645">
    <property type="component" value="Unassembled WGS sequence"/>
</dbReference>
<dbReference type="PANTHER" id="PTHR32063">
    <property type="match status" value="1"/>
</dbReference>
<feature type="transmembrane region" description="Helical" evidence="1">
    <location>
        <begin position="363"/>
        <end position="387"/>
    </location>
</feature>
<dbReference type="EMBL" id="QFOI01000497">
    <property type="protein sequence ID" value="PZP41660.1"/>
    <property type="molecule type" value="Genomic_DNA"/>
</dbReference>
<reference evidence="2 3" key="1">
    <citation type="submission" date="2017-11" db="EMBL/GenBank/DDBJ databases">
        <title>Infants hospitalized years apart are colonized by the same room-sourced microbial strains.</title>
        <authorList>
            <person name="Brooks B."/>
            <person name="Olm M.R."/>
            <person name="Firek B.A."/>
            <person name="Baker R."/>
            <person name="Thomas B.C."/>
            <person name="Morowitz M.J."/>
            <person name="Banfield J.F."/>
        </authorList>
    </citation>
    <scope>NUCLEOTIDE SEQUENCE [LARGE SCALE GENOMIC DNA]</scope>
    <source>
        <strain evidence="2">S2_009_000_R2_76</strain>
    </source>
</reference>
<evidence type="ECO:0000256" key="1">
    <source>
        <dbReference type="SAM" id="Phobius"/>
    </source>
</evidence>
<dbReference type="Gene3D" id="3.30.70.1440">
    <property type="entry name" value="Multidrug efflux transporter AcrB pore domain"/>
    <property type="match status" value="1"/>
</dbReference>
<dbReference type="Gene3D" id="3.30.2090.10">
    <property type="entry name" value="Multidrug efflux transporter AcrB TolC docking domain, DN and DC subdomains"/>
    <property type="match status" value="1"/>
</dbReference>
<keyword evidence="1" id="KW-0812">Transmembrane</keyword>
<feature type="transmembrane region" description="Helical" evidence="1">
    <location>
        <begin position="439"/>
        <end position="458"/>
    </location>
</feature>
<keyword evidence="1" id="KW-1133">Transmembrane helix</keyword>
<dbReference type="SUPFAM" id="SSF82866">
    <property type="entry name" value="Multidrug efflux transporter AcrB transmembrane domain"/>
    <property type="match status" value="1"/>
</dbReference>
<accession>A0A2W5EKB7</accession>
<evidence type="ECO:0000313" key="2">
    <source>
        <dbReference type="EMBL" id="PZP41660.1"/>
    </source>
</evidence>
<protein>
    <submittedName>
        <fullName evidence="2">Hydrophobe/amphiphile efflux-1 family RND transporter</fullName>
    </submittedName>
</protein>
<dbReference type="SUPFAM" id="SSF82693">
    <property type="entry name" value="Multidrug efflux transporter AcrB pore domain, PN1, PN2, PC1 and PC2 subdomains"/>
    <property type="match status" value="1"/>
</dbReference>
<comment type="caution">
    <text evidence="2">The sequence shown here is derived from an EMBL/GenBank/DDBJ whole genome shotgun (WGS) entry which is preliminary data.</text>
</comment>
<dbReference type="GO" id="GO:0005886">
    <property type="term" value="C:plasma membrane"/>
    <property type="evidence" value="ECO:0007669"/>
    <property type="project" value="TreeGrafter"/>
</dbReference>
<feature type="non-terminal residue" evidence="2">
    <location>
        <position position="1"/>
    </location>
</feature>
<name>A0A2W5EKB7_9SPHI</name>